<feature type="transmembrane region" description="Helical" evidence="7">
    <location>
        <begin position="12"/>
        <end position="35"/>
    </location>
</feature>
<evidence type="ECO:0000256" key="1">
    <source>
        <dbReference type="ARBA" id="ARBA00001974"/>
    </source>
</evidence>
<gene>
    <name evidence="9" type="ORF">QVD17_32445</name>
</gene>
<keyword evidence="10" id="KW-1185">Reference proteome</keyword>
<dbReference type="PROSITE" id="PS51387">
    <property type="entry name" value="FAD_PCMH"/>
    <property type="match status" value="1"/>
</dbReference>
<evidence type="ECO:0000259" key="8">
    <source>
        <dbReference type="PROSITE" id="PS51387"/>
    </source>
</evidence>
<protein>
    <recommendedName>
        <fullName evidence="8">FAD-binding PCMH-type domain-containing protein</fullName>
    </recommendedName>
</protein>
<organism evidence="9 10">
    <name type="scientific">Tagetes erecta</name>
    <name type="common">African marigold</name>
    <dbReference type="NCBI Taxonomy" id="13708"/>
    <lineage>
        <taxon>Eukaryota</taxon>
        <taxon>Viridiplantae</taxon>
        <taxon>Streptophyta</taxon>
        <taxon>Embryophyta</taxon>
        <taxon>Tracheophyta</taxon>
        <taxon>Spermatophyta</taxon>
        <taxon>Magnoliopsida</taxon>
        <taxon>eudicotyledons</taxon>
        <taxon>Gunneridae</taxon>
        <taxon>Pentapetalae</taxon>
        <taxon>asterids</taxon>
        <taxon>campanulids</taxon>
        <taxon>Asterales</taxon>
        <taxon>Asteraceae</taxon>
        <taxon>Asteroideae</taxon>
        <taxon>Heliantheae alliance</taxon>
        <taxon>Tageteae</taxon>
        <taxon>Tagetes</taxon>
    </lineage>
</organism>
<keyword evidence="6" id="KW-0325">Glycoprotein</keyword>
<evidence type="ECO:0000256" key="6">
    <source>
        <dbReference type="ARBA" id="ARBA00023180"/>
    </source>
</evidence>
<dbReference type="InterPro" id="IPR006094">
    <property type="entry name" value="Oxid_FAD_bind_N"/>
</dbReference>
<dbReference type="Gene3D" id="3.30.43.10">
    <property type="entry name" value="Uridine Diphospho-n-acetylenolpyruvylglucosamine Reductase, domain 2"/>
    <property type="match status" value="1"/>
</dbReference>
<keyword evidence="5" id="KW-0274">FAD</keyword>
<reference evidence="9" key="1">
    <citation type="journal article" date="2023" name="bioRxiv">
        <title>Improved chromosome-level genome assembly for marigold (Tagetes erecta).</title>
        <authorList>
            <person name="Jiang F."/>
            <person name="Yuan L."/>
            <person name="Wang S."/>
            <person name="Wang H."/>
            <person name="Xu D."/>
            <person name="Wang A."/>
            <person name="Fan W."/>
        </authorList>
    </citation>
    <scope>NUCLEOTIDE SEQUENCE</scope>
    <source>
        <strain evidence="9">WSJ</strain>
        <tissue evidence="9">Leaf</tissue>
    </source>
</reference>
<comment type="caution">
    <text evidence="9">The sequence shown here is derived from an EMBL/GenBank/DDBJ whole genome shotgun (WGS) entry which is preliminary data.</text>
</comment>
<dbReference type="InterPro" id="IPR012951">
    <property type="entry name" value="BBE"/>
</dbReference>
<dbReference type="AlphaFoldDB" id="A0AAD8JZV0"/>
<keyword evidence="3" id="KW-0285">Flavoprotein</keyword>
<dbReference type="Gene3D" id="3.30.465.10">
    <property type="match status" value="1"/>
</dbReference>
<dbReference type="GO" id="GO:0071949">
    <property type="term" value="F:FAD binding"/>
    <property type="evidence" value="ECO:0007669"/>
    <property type="project" value="InterPro"/>
</dbReference>
<evidence type="ECO:0000256" key="5">
    <source>
        <dbReference type="ARBA" id="ARBA00022827"/>
    </source>
</evidence>
<evidence type="ECO:0000313" key="9">
    <source>
        <dbReference type="EMBL" id="KAK1411746.1"/>
    </source>
</evidence>
<keyword evidence="7" id="KW-0472">Membrane</keyword>
<dbReference type="InterPro" id="IPR016167">
    <property type="entry name" value="FAD-bd_PCMH_sub1"/>
</dbReference>
<dbReference type="InterPro" id="IPR016166">
    <property type="entry name" value="FAD-bd_PCMH"/>
</dbReference>
<evidence type="ECO:0000313" key="10">
    <source>
        <dbReference type="Proteomes" id="UP001229421"/>
    </source>
</evidence>
<comment type="cofactor">
    <cofactor evidence="1">
        <name>FAD</name>
        <dbReference type="ChEBI" id="CHEBI:57692"/>
    </cofactor>
</comment>
<sequence>MELNIITKIIPYMLWVLMLLFSITISDPVVVVVVVDNFLQCLTNATSSDFVFTPNDTNYSSLLESTIINLKFATSTTPKPLAIITPLTYSHVQYTLLCAKHFKLQIRIRSGGHDYEGLSYTSYQHYSFVVLDLKELRSITIETGEKTAWVESGATIGELYYWASQESQNLGFPAGICPTVGAGGHISGGGFGTMVRKYGLAADNVVDARIVDANGRLLDRKSMGEDLFWAIRGGGGGSFGVVVAWKVNLVYVPDKVTVFSVSKTLAQGGSSLFNKWQYIGPKLCQDLFIRVIIQPTLDEAGNRTIQIIFNSMFLGNADKLIETVTDSFPELGLTEKDCIEMSWIESILYFDNHPKGESIEILRDVKPEANGYFNAKSDYVKEAIPEEKVEEIWKWCLEGDNPILIMEPHGGKMDEIEETTTPYPQRKGYLYNIQYYETWVDESSEKRRRISWMRRMYEKMTPYVANNPRAAYVNYRDLDLGVNYDNNTSYSNAMEWGNKYFGDNFKRLAMVKGVVDPDNFFFFEQSIPPLITSTDEENNDDSGSYQSY</sequence>
<dbReference type="SUPFAM" id="SSF56176">
    <property type="entry name" value="FAD-binding/transporter-associated domain-like"/>
    <property type="match status" value="1"/>
</dbReference>
<evidence type="ECO:0000256" key="2">
    <source>
        <dbReference type="ARBA" id="ARBA00005466"/>
    </source>
</evidence>
<dbReference type="Gene3D" id="3.40.462.20">
    <property type="match status" value="1"/>
</dbReference>
<dbReference type="PANTHER" id="PTHR32448">
    <property type="entry name" value="OS08G0158400 PROTEIN"/>
    <property type="match status" value="1"/>
</dbReference>
<dbReference type="Proteomes" id="UP001229421">
    <property type="component" value="Unassembled WGS sequence"/>
</dbReference>
<dbReference type="GO" id="GO:0016491">
    <property type="term" value="F:oxidoreductase activity"/>
    <property type="evidence" value="ECO:0007669"/>
    <property type="project" value="InterPro"/>
</dbReference>
<dbReference type="InterPro" id="IPR036318">
    <property type="entry name" value="FAD-bd_PCMH-like_sf"/>
</dbReference>
<comment type="similarity">
    <text evidence="2">Belongs to the oxygen-dependent FAD-linked oxidoreductase family.</text>
</comment>
<evidence type="ECO:0000256" key="3">
    <source>
        <dbReference type="ARBA" id="ARBA00022630"/>
    </source>
</evidence>
<keyword evidence="7" id="KW-1133">Transmembrane helix</keyword>
<proteinExistence type="inferred from homology"/>
<feature type="domain" description="FAD-binding PCMH-type" evidence="8">
    <location>
        <begin position="76"/>
        <end position="252"/>
    </location>
</feature>
<accession>A0AAD8JZV0</accession>
<keyword evidence="7" id="KW-0812">Transmembrane</keyword>
<evidence type="ECO:0000256" key="7">
    <source>
        <dbReference type="SAM" id="Phobius"/>
    </source>
</evidence>
<evidence type="ECO:0000256" key="4">
    <source>
        <dbReference type="ARBA" id="ARBA00022729"/>
    </source>
</evidence>
<keyword evidence="4" id="KW-0732">Signal</keyword>
<dbReference type="Pfam" id="PF01565">
    <property type="entry name" value="FAD_binding_4"/>
    <property type="match status" value="1"/>
</dbReference>
<dbReference type="EMBL" id="JAUHHV010000009">
    <property type="protein sequence ID" value="KAK1411746.1"/>
    <property type="molecule type" value="Genomic_DNA"/>
</dbReference>
<dbReference type="Pfam" id="PF08031">
    <property type="entry name" value="BBE"/>
    <property type="match status" value="1"/>
</dbReference>
<dbReference type="InterPro" id="IPR016169">
    <property type="entry name" value="FAD-bd_PCMH_sub2"/>
</dbReference>
<name>A0AAD8JZV0_TARER</name>